<dbReference type="Proteomes" id="UP000000440">
    <property type="component" value="Chromosome"/>
</dbReference>
<evidence type="ECO:0000256" key="1">
    <source>
        <dbReference type="SAM" id="Phobius"/>
    </source>
</evidence>
<dbReference type="EMBL" id="BA000039">
    <property type="protein sequence ID" value="BAC07870.1"/>
    <property type="molecule type" value="Genomic_DNA"/>
</dbReference>
<evidence type="ECO:0000313" key="2">
    <source>
        <dbReference type="EMBL" id="BAC07870.1"/>
    </source>
</evidence>
<keyword evidence="1" id="KW-0472">Membrane</keyword>
<sequence>MKREPPPTEDTNLVKFLQTYAGTPPPPPPDLQERIIKAAVQQHNWHKRCWRLGYFLGVGAIATTAASVWFLKPTAQVAEQRPADGLETFIASNWQDLFESAEPALFE</sequence>
<gene>
    <name evidence="2" type="ordered locus">tlr0318</name>
</gene>
<keyword evidence="1" id="KW-1133">Transmembrane helix</keyword>
<dbReference type="RefSeq" id="WP_011056173.1">
    <property type="nucleotide sequence ID" value="NC_004113.1"/>
</dbReference>
<dbReference type="AlphaFoldDB" id="Q8DM08"/>
<reference evidence="2 3" key="1">
    <citation type="journal article" date="2002" name="DNA Res.">
        <title>Complete genome structure of the thermophilic cyanobacterium Thermosynechococcus elongatus BP-1.</title>
        <authorList>
            <person name="Nakamura Y."/>
            <person name="Kaneko T."/>
            <person name="Sato S."/>
            <person name="Ikeuchi M."/>
            <person name="Katoh H."/>
            <person name="Sasamoto S."/>
            <person name="Watanabe A."/>
            <person name="Iriguchi M."/>
            <person name="Kawashima K."/>
            <person name="Kimura T."/>
            <person name="Kishida Y."/>
            <person name="Kiyokawa C."/>
            <person name="Kohara M."/>
            <person name="Matsumoto M."/>
            <person name="Matsuno A."/>
            <person name="Nakazaki N."/>
            <person name="Shimpo S."/>
            <person name="Sugimoto M."/>
            <person name="Takeuchi C."/>
            <person name="Yamada M."/>
            <person name="Tabata S."/>
        </authorList>
    </citation>
    <scope>NUCLEOTIDE SEQUENCE [LARGE SCALE GENOMIC DNA]</scope>
    <source>
        <strain evidence="3">IAM M-273 / NIES-2133 / BP-1</strain>
    </source>
</reference>
<keyword evidence="1" id="KW-0812">Transmembrane</keyword>
<feature type="transmembrane region" description="Helical" evidence="1">
    <location>
        <begin position="52"/>
        <end position="71"/>
    </location>
</feature>
<organism evidence="2 3">
    <name type="scientific">Thermosynechococcus vestitus (strain NIES-2133 / IAM M-273 / BP-1)</name>
    <dbReference type="NCBI Taxonomy" id="197221"/>
    <lineage>
        <taxon>Bacteria</taxon>
        <taxon>Bacillati</taxon>
        <taxon>Cyanobacteriota</taxon>
        <taxon>Cyanophyceae</taxon>
        <taxon>Acaryochloridales</taxon>
        <taxon>Thermosynechococcaceae</taxon>
        <taxon>Thermosynechococcus</taxon>
    </lineage>
</organism>
<dbReference type="EnsemblBacteria" id="BAC07870">
    <property type="protein sequence ID" value="BAC07870"/>
    <property type="gene ID" value="BAC07870"/>
</dbReference>
<protein>
    <submittedName>
        <fullName evidence="2">Tlr0318 protein</fullName>
    </submittedName>
</protein>
<proteinExistence type="predicted"/>
<dbReference type="KEGG" id="tel:tlr0318"/>
<evidence type="ECO:0000313" key="3">
    <source>
        <dbReference type="Proteomes" id="UP000000440"/>
    </source>
</evidence>
<accession>Q8DM08</accession>
<dbReference type="STRING" id="197221.gene:10746901"/>
<name>Q8DM08_THEVB</name>
<keyword evidence="3" id="KW-1185">Reference proteome</keyword>